<dbReference type="Proteomes" id="UP000070700">
    <property type="component" value="Unassembled WGS sequence"/>
</dbReference>
<proteinExistence type="predicted"/>
<reference evidence="2 3" key="1">
    <citation type="submission" date="2015-10" db="EMBL/GenBank/DDBJ databases">
        <title>Full genome of DAOMC 229536 Phialocephala scopiformis, a fungal endophyte of spruce producing the potent anti-insectan compound rugulosin.</title>
        <authorList>
            <consortium name="DOE Joint Genome Institute"/>
            <person name="Walker A.K."/>
            <person name="Frasz S.L."/>
            <person name="Seifert K.A."/>
            <person name="Miller J.D."/>
            <person name="Mondo S.J."/>
            <person name="Labutti K."/>
            <person name="Lipzen A."/>
            <person name="Dockter R."/>
            <person name="Kennedy M."/>
            <person name="Grigoriev I.V."/>
            <person name="Spatafora J.W."/>
        </authorList>
    </citation>
    <scope>NUCLEOTIDE SEQUENCE [LARGE SCALE GENOMIC DNA]</scope>
    <source>
        <strain evidence="2 3">CBS 120377</strain>
    </source>
</reference>
<feature type="compositionally biased region" description="Basic and acidic residues" evidence="1">
    <location>
        <begin position="141"/>
        <end position="167"/>
    </location>
</feature>
<dbReference type="KEGG" id="psco:LY89DRAFT_384584"/>
<evidence type="ECO:0000313" key="2">
    <source>
        <dbReference type="EMBL" id="KUJ21795.1"/>
    </source>
</evidence>
<protein>
    <submittedName>
        <fullName evidence="2">Uncharacterized protein</fullName>
    </submittedName>
</protein>
<gene>
    <name evidence="2" type="ORF">LY89DRAFT_384584</name>
</gene>
<feature type="region of interest" description="Disordered" evidence="1">
    <location>
        <begin position="1"/>
        <end position="26"/>
    </location>
</feature>
<accession>A0A194XNH5</accession>
<name>A0A194XNH5_MOLSC</name>
<dbReference type="InParanoid" id="A0A194XNH5"/>
<evidence type="ECO:0000256" key="1">
    <source>
        <dbReference type="SAM" id="MobiDB-lite"/>
    </source>
</evidence>
<organism evidence="2 3">
    <name type="scientific">Mollisia scopiformis</name>
    <name type="common">Conifer needle endophyte fungus</name>
    <name type="synonym">Phialocephala scopiformis</name>
    <dbReference type="NCBI Taxonomy" id="149040"/>
    <lineage>
        <taxon>Eukaryota</taxon>
        <taxon>Fungi</taxon>
        <taxon>Dikarya</taxon>
        <taxon>Ascomycota</taxon>
        <taxon>Pezizomycotina</taxon>
        <taxon>Leotiomycetes</taxon>
        <taxon>Helotiales</taxon>
        <taxon>Mollisiaceae</taxon>
        <taxon>Mollisia</taxon>
    </lineage>
</organism>
<feature type="compositionally biased region" description="Low complexity" evidence="1">
    <location>
        <begin position="104"/>
        <end position="117"/>
    </location>
</feature>
<sequence>MLQIAHLASQQRPTKNQSDNQSHDKELRDVIARLKLREERLTRSLEQAIYRPLIHHNSKFPRSRPFSFRPVGGPPLPPPPPTWGPLNPRPAPWKYTSKSDKIDVIIPPTSTVTGTPPSDEKSEEKDVQMGDPSEVQSPRAVEFDGNSKPDKTDPPPEATHSQEDTAT</sequence>
<keyword evidence="3" id="KW-1185">Reference proteome</keyword>
<feature type="compositionally biased region" description="Polar residues" evidence="1">
    <location>
        <begin position="8"/>
        <end position="20"/>
    </location>
</feature>
<feature type="region of interest" description="Disordered" evidence="1">
    <location>
        <begin position="53"/>
        <end position="167"/>
    </location>
</feature>
<dbReference type="RefSeq" id="XP_018076150.1">
    <property type="nucleotide sequence ID" value="XM_018207144.1"/>
</dbReference>
<feature type="compositionally biased region" description="Pro residues" evidence="1">
    <location>
        <begin position="72"/>
        <end position="91"/>
    </location>
</feature>
<dbReference type="GeneID" id="28816870"/>
<feature type="compositionally biased region" description="Basic and acidic residues" evidence="1">
    <location>
        <begin position="118"/>
        <end position="128"/>
    </location>
</feature>
<dbReference type="AlphaFoldDB" id="A0A194XNH5"/>
<evidence type="ECO:0000313" key="3">
    <source>
        <dbReference type="Proteomes" id="UP000070700"/>
    </source>
</evidence>
<feature type="compositionally biased region" description="Basic residues" evidence="1">
    <location>
        <begin position="53"/>
        <end position="62"/>
    </location>
</feature>
<dbReference type="EMBL" id="KQ947407">
    <property type="protein sequence ID" value="KUJ21795.1"/>
    <property type="molecule type" value="Genomic_DNA"/>
</dbReference>